<dbReference type="AlphaFoldDB" id="A0A430RWQ1"/>
<feature type="non-terminal residue" evidence="2">
    <location>
        <position position="1"/>
    </location>
</feature>
<comment type="caution">
    <text evidence="2">The sequence shown here is derived from an EMBL/GenBank/DDBJ whole genome shotgun (WGS) entry which is preliminary data.</text>
</comment>
<dbReference type="RefSeq" id="WP_172960182.1">
    <property type="nucleotide sequence ID" value="NZ_PELY01000268.1"/>
</dbReference>
<accession>A0A430RWQ1</accession>
<dbReference type="Proteomes" id="UP000287306">
    <property type="component" value="Unassembled WGS sequence"/>
</dbReference>
<reference evidence="2 3" key="1">
    <citation type="journal article" date="2019" name="Extremophiles">
        <title>Biogeography of thermophiles and predominance of Thermus scotoductus in domestic water heaters.</title>
        <authorList>
            <person name="Wilpiszeski R.L."/>
            <person name="Zhang Z."/>
            <person name="House C.H."/>
        </authorList>
    </citation>
    <scope>NUCLEOTIDE SEQUENCE [LARGE SCALE GENOMIC DNA]</scope>
    <source>
        <strain evidence="2 3">25_S25</strain>
    </source>
</reference>
<organism evidence="2 3">
    <name type="scientific">Thermus scotoductus</name>
    <dbReference type="NCBI Taxonomy" id="37636"/>
    <lineage>
        <taxon>Bacteria</taxon>
        <taxon>Thermotogati</taxon>
        <taxon>Deinococcota</taxon>
        <taxon>Deinococci</taxon>
        <taxon>Thermales</taxon>
        <taxon>Thermaceae</taxon>
        <taxon>Thermus</taxon>
    </lineage>
</organism>
<evidence type="ECO:0000313" key="3">
    <source>
        <dbReference type="Proteomes" id="UP000287306"/>
    </source>
</evidence>
<gene>
    <name evidence="2" type="ORF">CSW38_08500</name>
</gene>
<dbReference type="EMBL" id="PELY01000268">
    <property type="protein sequence ID" value="RTH24873.1"/>
    <property type="molecule type" value="Genomic_DNA"/>
</dbReference>
<sequence>PQDTPPALAAHDLAQAAANVAGALLTGELSPDEAREELAQIAEEAQALEEAQSAYAAQKGVEASAQAVTVAQALAPGDPVANVLGQVRAFLEAWEAGRDAVEQVAALAAALADAWQGLDPASLLGAAENILEAAFPQAGAREAFRALRRLLGRLEGKPPGALGAELALALLGAYAPPEARHSLTRLRLGVDWALRALGR</sequence>
<proteinExistence type="predicted"/>
<evidence type="ECO:0000313" key="2">
    <source>
        <dbReference type="EMBL" id="RTH24873.1"/>
    </source>
</evidence>
<protein>
    <submittedName>
        <fullName evidence="2">Uncharacterized protein</fullName>
    </submittedName>
</protein>
<evidence type="ECO:0000256" key="1">
    <source>
        <dbReference type="SAM" id="Coils"/>
    </source>
</evidence>
<keyword evidence="1" id="KW-0175">Coiled coil</keyword>
<name>A0A430RWQ1_THESC</name>
<feature type="coiled-coil region" evidence="1">
    <location>
        <begin position="31"/>
        <end position="58"/>
    </location>
</feature>